<reference evidence="1 2" key="1">
    <citation type="journal article" date="2014" name="BMC Genomics">
        <title>Architecture and functions of a multipartite genome of the methylotrophic bacterium Paracoccus aminophilus JCM 7686, containing primary and secondary chromids.</title>
        <authorList>
            <person name="Dziewit L."/>
            <person name="Czarnecki J."/>
            <person name="Wibberg D."/>
            <person name="Radlinska M."/>
            <person name="Mrozek P."/>
            <person name="Szymczak M."/>
            <person name="Schluter A."/>
            <person name="Puhler A."/>
            <person name="Bartosik D."/>
        </authorList>
    </citation>
    <scope>NUCLEOTIDE SEQUENCE [LARGE SCALE GENOMIC DNA]</scope>
    <source>
        <strain evidence="1">JCM 7686</strain>
    </source>
</reference>
<dbReference type="AlphaFoldDB" id="S5XN18"/>
<evidence type="ECO:0000313" key="1">
    <source>
        <dbReference type="EMBL" id="AGT08684.1"/>
    </source>
</evidence>
<dbReference type="RefSeq" id="WP_020950322.1">
    <property type="nucleotide sequence ID" value="NC_022041.1"/>
</dbReference>
<proteinExistence type="predicted"/>
<dbReference type="InterPro" id="IPR032609">
    <property type="entry name" value="DUF4893"/>
</dbReference>
<evidence type="ECO:0008006" key="3">
    <source>
        <dbReference type="Google" id="ProtNLM"/>
    </source>
</evidence>
<dbReference type="Pfam" id="PF16233">
    <property type="entry name" value="DUF4893"/>
    <property type="match status" value="1"/>
</dbReference>
<dbReference type="PATRIC" id="fig|1367847.3.peg.1558"/>
<protein>
    <recommendedName>
        <fullName evidence="3">DUF4893 domain-containing protein</fullName>
    </recommendedName>
</protein>
<organism evidence="1 2">
    <name type="scientific">Paracoccus aminophilus JCM 7686</name>
    <dbReference type="NCBI Taxonomy" id="1367847"/>
    <lineage>
        <taxon>Bacteria</taxon>
        <taxon>Pseudomonadati</taxon>
        <taxon>Pseudomonadota</taxon>
        <taxon>Alphaproteobacteria</taxon>
        <taxon>Rhodobacterales</taxon>
        <taxon>Paracoccaceae</taxon>
        <taxon>Paracoccus</taxon>
    </lineage>
</organism>
<dbReference type="KEGG" id="pami:JCM7686_1583"/>
<dbReference type="OrthoDB" id="9153930at2"/>
<keyword evidence="2" id="KW-1185">Reference proteome</keyword>
<evidence type="ECO:0000313" key="2">
    <source>
        <dbReference type="Proteomes" id="UP000015480"/>
    </source>
</evidence>
<dbReference type="STRING" id="1367847.JCM7686_1583"/>
<dbReference type="eggNOG" id="ENOG5032X9B">
    <property type="taxonomic scope" value="Bacteria"/>
</dbReference>
<dbReference type="HOGENOM" id="CLU_097824_0_0_5"/>
<gene>
    <name evidence="1" type="ORF">JCM7686_1583</name>
</gene>
<accession>S5XN18</accession>
<name>S5XN18_PARAH</name>
<dbReference type="EMBL" id="CP006650">
    <property type="protein sequence ID" value="AGT08684.1"/>
    <property type="molecule type" value="Genomic_DNA"/>
</dbReference>
<dbReference type="Proteomes" id="UP000015480">
    <property type="component" value="Chromosome"/>
</dbReference>
<sequence length="218" mass="23140">MFRVWVGGIIPAATVAVLSLIDPALATEARQNETLPDGTAIRAEDVARLSEENLLEVYGSALRQVLQSADSATLGVVTSALRGAPLPADDAALAALAGDWQCNMTKLGGIAPAVVYPPFRCRITADGNALAFEKLSGSQLTRGTLHRDGDRILYLGVDYIRGDTPPSYAEMPATIPDPAARSSFPDVGILEILSPKQARIVLPQPYLESTMNVLSLSR</sequence>